<comment type="similarity">
    <text evidence="1">Belongs to the peptidase C2 family.</text>
</comment>
<dbReference type="PROSITE" id="PS50203">
    <property type="entry name" value="CALPAIN_CAT"/>
    <property type="match status" value="1"/>
</dbReference>
<evidence type="ECO:0000259" key="7">
    <source>
        <dbReference type="PROSITE" id="PS50203"/>
    </source>
</evidence>
<dbReference type="InterPro" id="IPR001300">
    <property type="entry name" value="Peptidase_C2_calpain_cat"/>
</dbReference>
<organism evidence="8 9">
    <name type="scientific">Rhynchophorus ferrugineus</name>
    <name type="common">Red palm weevil</name>
    <name type="synonym">Curculio ferrugineus</name>
    <dbReference type="NCBI Taxonomy" id="354439"/>
    <lineage>
        <taxon>Eukaryota</taxon>
        <taxon>Metazoa</taxon>
        <taxon>Ecdysozoa</taxon>
        <taxon>Arthropoda</taxon>
        <taxon>Hexapoda</taxon>
        <taxon>Insecta</taxon>
        <taxon>Pterygota</taxon>
        <taxon>Neoptera</taxon>
        <taxon>Endopterygota</taxon>
        <taxon>Coleoptera</taxon>
        <taxon>Polyphaga</taxon>
        <taxon>Cucujiformia</taxon>
        <taxon>Curculionidae</taxon>
        <taxon>Dryophthorinae</taxon>
        <taxon>Rhynchophorus</taxon>
    </lineage>
</organism>
<dbReference type="GO" id="GO:0005737">
    <property type="term" value="C:cytoplasm"/>
    <property type="evidence" value="ECO:0007669"/>
    <property type="project" value="TreeGrafter"/>
</dbReference>
<evidence type="ECO:0000256" key="3">
    <source>
        <dbReference type="ARBA" id="ARBA00022801"/>
    </source>
</evidence>
<evidence type="ECO:0000256" key="6">
    <source>
        <dbReference type="PROSITE-ProRule" id="PRU00239"/>
    </source>
</evidence>
<dbReference type="EMBL" id="JAACXV010010070">
    <property type="protein sequence ID" value="KAF7275529.1"/>
    <property type="molecule type" value="Genomic_DNA"/>
</dbReference>
<dbReference type="PRINTS" id="PR00704">
    <property type="entry name" value="CALPAIN"/>
</dbReference>
<dbReference type="Pfam" id="PF00648">
    <property type="entry name" value="Peptidase_C2"/>
    <property type="match status" value="1"/>
</dbReference>
<dbReference type="PANTHER" id="PTHR10183:SF433">
    <property type="entry name" value="CALPAIN-A-RELATED"/>
    <property type="match status" value="1"/>
</dbReference>
<protein>
    <recommendedName>
        <fullName evidence="7">Calpain catalytic domain-containing protein</fullName>
    </recommendedName>
</protein>
<dbReference type="GO" id="GO:0004198">
    <property type="term" value="F:calcium-dependent cysteine-type endopeptidase activity"/>
    <property type="evidence" value="ECO:0007669"/>
    <property type="project" value="InterPro"/>
</dbReference>
<evidence type="ECO:0000313" key="9">
    <source>
        <dbReference type="Proteomes" id="UP000625711"/>
    </source>
</evidence>
<feature type="active site" evidence="5">
    <location>
        <position position="26"/>
    </location>
</feature>
<accession>A0A834I7Q4</accession>
<evidence type="ECO:0000313" key="8">
    <source>
        <dbReference type="EMBL" id="KAF7275529.1"/>
    </source>
</evidence>
<evidence type="ECO:0000256" key="2">
    <source>
        <dbReference type="ARBA" id="ARBA00022670"/>
    </source>
</evidence>
<proteinExistence type="inferred from homology"/>
<dbReference type="InterPro" id="IPR038765">
    <property type="entry name" value="Papain-like_cys_pep_sf"/>
</dbReference>
<dbReference type="Proteomes" id="UP000625711">
    <property type="component" value="Unassembled WGS sequence"/>
</dbReference>
<dbReference type="GO" id="GO:0006508">
    <property type="term" value="P:proteolysis"/>
    <property type="evidence" value="ECO:0007669"/>
    <property type="project" value="UniProtKB-KW"/>
</dbReference>
<feature type="non-terminal residue" evidence="8">
    <location>
        <position position="1"/>
    </location>
</feature>
<gene>
    <name evidence="8" type="ORF">GWI33_011627</name>
</gene>
<dbReference type="InterPro" id="IPR022684">
    <property type="entry name" value="Calpain_cysteine_protease"/>
</dbReference>
<dbReference type="InterPro" id="IPR000169">
    <property type="entry name" value="Pept_cys_AS"/>
</dbReference>
<comment type="caution">
    <text evidence="8">The sequence shown here is derived from an EMBL/GenBank/DDBJ whole genome shotgun (WGS) entry which is preliminary data.</text>
</comment>
<sequence length="63" mass="7340">ELCQTPQFSLQYISRLDIQQGELGDCWLVAAIVTLSQHPKLLERVVPMDQPYNKDYAGIFRFR</sequence>
<name>A0A834I7Q4_RHYFE</name>
<keyword evidence="9" id="KW-1185">Reference proteome</keyword>
<evidence type="ECO:0000256" key="1">
    <source>
        <dbReference type="ARBA" id="ARBA00007623"/>
    </source>
</evidence>
<dbReference type="OrthoDB" id="424753at2759"/>
<dbReference type="AlphaFoldDB" id="A0A834I7Q4"/>
<feature type="domain" description="Calpain catalytic" evidence="7">
    <location>
        <begin position="1"/>
        <end position="63"/>
    </location>
</feature>
<comment type="caution">
    <text evidence="6">Lacks conserved residue(s) required for the propagation of feature annotation.</text>
</comment>
<evidence type="ECO:0000256" key="4">
    <source>
        <dbReference type="ARBA" id="ARBA00022807"/>
    </source>
</evidence>
<keyword evidence="4" id="KW-0788">Thiol protease</keyword>
<reference evidence="8" key="1">
    <citation type="submission" date="2020-08" db="EMBL/GenBank/DDBJ databases">
        <title>Genome sequencing and assembly of the red palm weevil Rhynchophorus ferrugineus.</title>
        <authorList>
            <person name="Dias G.B."/>
            <person name="Bergman C.M."/>
            <person name="Manee M."/>
        </authorList>
    </citation>
    <scope>NUCLEOTIDE SEQUENCE</scope>
    <source>
        <strain evidence="8">AA-2017</strain>
        <tissue evidence="8">Whole larva</tissue>
    </source>
</reference>
<dbReference type="SUPFAM" id="SSF54001">
    <property type="entry name" value="Cysteine proteinases"/>
    <property type="match status" value="1"/>
</dbReference>
<evidence type="ECO:0000256" key="5">
    <source>
        <dbReference type="PIRSR" id="PIRSR622684-1"/>
    </source>
</evidence>
<keyword evidence="2" id="KW-0645">Protease</keyword>
<keyword evidence="3" id="KW-0378">Hydrolase</keyword>
<dbReference type="PROSITE" id="PS00139">
    <property type="entry name" value="THIOL_PROTEASE_CYS"/>
    <property type="match status" value="1"/>
</dbReference>
<dbReference type="PANTHER" id="PTHR10183">
    <property type="entry name" value="CALPAIN"/>
    <property type="match status" value="1"/>
</dbReference>